<dbReference type="KEGG" id="nwr:E3U44_18650"/>
<accession>A0A4P7C3H0</accession>
<organism evidence="2 3">
    <name type="scientific">Nitrosococcus wardiae</name>
    <dbReference type="NCBI Taxonomy" id="1814290"/>
    <lineage>
        <taxon>Bacteria</taxon>
        <taxon>Pseudomonadati</taxon>
        <taxon>Pseudomonadota</taxon>
        <taxon>Gammaproteobacteria</taxon>
        <taxon>Chromatiales</taxon>
        <taxon>Chromatiaceae</taxon>
        <taxon>Nitrosococcus</taxon>
    </lineage>
</organism>
<feature type="domain" description="Transposase IS801/IS1294" evidence="1">
    <location>
        <begin position="37"/>
        <end position="84"/>
    </location>
</feature>
<dbReference type="OrthoDB" id="6979325at2"/>
<dbReference type="InterPro" id="IPR007069">
    <property type="entry name" value="Transposase_32"/>
</dbReference>
<proteinExistence type="predicted"/>
<keyword evidence="3" id="KW-1185">Reference proteome</keyword>
<gene>
    <name evidence="2" type="ORF">E3U44_18650</name>
</gene>
<dbReference type="AlphaFoldDB" id="A0A4P7C3H0"/>
<protein>
    <recommendedName>
        <fullName evidence="1">Transposase IS801/IS1294 domain-containing protein</fullName>
    </recommendedName>
</protein>
<evidence type="ECO:0000313" key="3">
    <source>
        <dbReference type="Proteomes" id="UP000294325"/>
    </source>
</evidence>
<dbReference type="EMBL" id="CP038033">
    <property type="protein sequence ID" value="QBQ56290.1"/>
    <property type="molecule type" value="Genomic_DNA"/>
</dbReference>
<name>A0A4P7C3H0_9GAMM</name>
<reference evidence="2 3" key="1">
    <citation type="submission" date="2019-03" db="EMBL/GenBank/DDBJ databases">
        <title>The genome sequence of Nitrosococcus wardiae strain D1FHST reveals the archetypal metabolic capacity of ammonia-oxidizing Gammaproteobacteria.</title>
        <authorList>
            <person name="Wang L."/>
            <person name="Lim C.K."/>
            <person name="Hanson T.E."/>
            <person name="Dang H."/>
            <person name="Klotz M.G."/>
        </authorList>
    </citation>
    <scope>NUCLEOTIDE SEQUENCE [LARGE SCALE GENOMIC DNA]</scope>
    <source>
        <strain evidence="2 3">D1FHS</strain>
    </source>
</reference>
<dbReference type="Pfam" id="PF04986">
    <property type="entry name" value="Y2_Tnp"/>
    <property type="match status" value="1"/>
</dbReference>
<evidence type="ECO:0000259" key="1">
    <source>
        <dbReference type="Pfam" id="PF04986"/>
    </source>
</evidence>
<dbReference type="Proteomes" id="UP000294325">
    <property type="component" value="Chromosome"/>
</dbReference>
<dbReference type="GO" id="GO:0004803">
    <property type="term" value="F:transposase activity"/>
    <property type="evidence" value="ECO:0007669"/>
    <property type="project" value="InterPro"/>
</dbReference>
<dbReference type="GO" id="GO:0006313">
    <property type="term" value="P:DNA transposition"/>
    <property type="evidence" value="ECO:0007669"/>
    <property type="project" value="InterPro"/>
</dbReference>
<dbReference type="GO" id="GO:0003677">
    <property type="term" value="F:DNA binding"/>
    <property type="evidence" value="ECO:0007669"/>
    <property type="project" value="InterPro"/>
</dbReference>
<evidence type="ECO:0000313" key="2">
    <source>
        <dbReference type="EMBL" id="QBQ56290.1"/>
    </source>
</evidence>
<sequence length="88" mass="9960">MSYFPPIMPFMTLTFQVVLRTAPAQSALPQSVAACCVNAHGFSLHAGVRCTMNQRSKLERLRRYTTRPAIADERLARNKEGQVVLYQF</sequence>